<keyword evidence="1" id="KW-1133">Transmembrane helix</keyword>
<keyword evidence="1" id="KW-0812">Transmembrane</keyword>
<gene>
    <name evidence="2" type="ORF">DES43_108107</name>
</gene>
<sequence>MTDRTIAGLNVDMKISLGNIIVIGTLLVTIVGGWATLKSQTEQNTVDIAKNTTRIERLETGSGDMKDRLTRMEVTLQNLTVQVDRVVRAVERRPVDLPHQ</sequence>
<accession>A0A4R6YGM5</accession>
<evidence type="ECO:0000313" key="3">
    <source>
        <dbReference type="Proteomes" id="UP000294958"/>
    </source>
</evidence>
<keyword evidence="3" id="KW-1185">Reference proteome</keyword>
<dbReference type="EMBL" id="SNZF01000008">
    <property type="protein sequence ID" value="TDR35682.1"/>
    <property type="molecule type" value="Genomic_DNA"/>
</dbReference>
<feature type="transmembrane region" description="Helical" evidence="1">
    <location>
        <begin position="15"/>
        <end position="37"/>
    </location>
</feature>
<evidence type="ECO:0000313" key="2">
    <source>
        <dbReference type="EMBL" id="TDR35682.1"/>
    </source>
</evidence>
<dbReference type="Proteomes" id="UP000294958">
    <property type="component" value="Unassembled WGS sequence"/>
</dbReference>
<reference evidence="2 3" key="1">
    <citation type="submission" date="2019-03" db="EMBL/GenBank/DDBJ databases">
        <title>Genomic Encyclopedia of Type Strains, Phase IV (KMG-IV): sequencing the most valuable type-strain genomes for metagenomic binning, comparative biology and taxonomic classification.</title>
        <authorList>
            <person name="Goeker M."/>
        </authorList>
    </citation>
    <scope>NUCLEOTIDE SEQUENCE [LARGE SCALE GENOMIC DNA]</scope>
    <source>
        <strain evidence="2 3">DSM 11603</strain>
    </source>
</reference>
<evidence type="ECO:0000256" key="1">
    <source>
        <dbReference type="SAM" id="Phobius"/>
    </source>
</evidence>
<keyword evidence="1" id="KW-0472">Membrane</keyword>
<comment type="caution">
    <text evidence="2">The sequence shown here is derived from an EMBL/GenBank/DDBJ whole genome shotgun (WGS) entry which is preliminary data.</text>
</comment>
<protein>
    <submittedName>
        <fullName evidence="2">Uncharacterized protein</fullName>
    </submittedName>
</protein>
<organism evidence="2 3">
    <name type="scientific">Aquamicrobium defluvii</name>
    <dbReference type="NCBI Taxonomy" id="69279"/>
    <lineage>
        <taxon>Bacteria</taxon>
        <taxon>Pseudomonadati</taxon>
        <taxon>Pseudomonadota</taxon>
        <taxon>Alphaproteobacteria</taxon>
        <taxon>Hyphomicrobiales</taxon>
        <taxon>Phyllobacteriaceae</taxon>
        <taxon>Aquamicrobium</taxon>
    </lineage>
</organism>
<proteinExistence type="predicted"/>
<dbReference type="OrthoDB" id="8449594at2"/>
<dbReference type="AlphaFoldDB" id="A0A4R6YGM5"/>
<dbReference type="RefSeq" id="WP_133674899.1">
    <property type="nucleotide sequence ID" value="NZ_SNZF01000008.1"/>
</dbReference>
<name>A0A4R6YGM5_9HYPH</name>